<keyword evidence="2" id="KW-0731">Sigma factor</keyword>
<evidence type="ECO:0000313" key="7">
    <source>
        <dbReference type="Proteomes" id="UP001597383"/>
    </source>
</evidence>
<proteinExistence type="predicted"/>
<dbReference type="EMBL" id="JBHUHQ010000003">
    <property type="protein sequence ID" value="MFD2043140.1"/>
    <property type="molecule type" value="Genomic_DNA"/>
</dbReference>
<accession>A0ABW4VYX5</accession>
<dbReference type="PANTHER" id="PTHR43133:SF52">
    <property type="entry name" value="ECF RNA POLYMERASE SIGMA FACTOR SIGL"/>
    <property type="match status" value="1"/>
</dbReference>
<dbReference type="Proteomes" id="UP001597383">
    <property type="component" value="Unassembled WGS sequence"/>
</dbReference>
<keyword evidence="1" id="KW-0805">Transcription regulation</keyword>
<dbReference type="RefSeq" id="WP_377558529.1">
    <property type="nucleotide sequence ID" value="NZ_JBHUHQ010000003.1"/>
</dbReference>
<dbReference type="Pfam" id="PF04542">
    <property type="entry name" value="Sigma70_r2"/>
    <property type="match status" value="1"/>
</dbReference>
<comment type="caution">
    <text evidence="6">The sequence shown here is derived from an EMBL/GenBank/DDBJ whole genome shotgun (WGS) entry which is preliminary data.</text>
</comment>
<dbReference type="InterPro" id="IPR039425">
    <property type="entry name" value="RNA_pol_sigma-70-like"/>
</dbReference>
<evidence type="ECO:0000256" key="2">
    <source>
        <dbReference type="ARBA" id="ARBA00023082"/>
    </source>
</evidence>
<name>A0ABW4VYX5_9BACI</name>
<evidence type="ECO:0000256" key="4">
    <source>
        <dbReference type="ARBA" id="ARBA00023163"/>
    </source>
</evidence>
<gene>
    <name evidence="6" type="ORF">ACFSJF_02425</name>
</gene>
<dbReference type="InterPro" id="IPR007627">
    <property type="entry name" value="RNA_pol_sigma70_r2"/>
</dbReference>
<protein>
    <submittedName>
        <fullName evidence="6">RNA polymerase sigma factor</fullName>
    </submittedName>
</protein>
<sequence>MKKFIFKELFEAYQLPLFRYLLQMSRNREIAEDLLQETFYRAMVSLDVKSMMQAKAWLFRVARNLYIDTTRKNKTEMKLVERLKKHFNPSSVIG</sequence>
<keyword evidence="3" id="KW-0238">DNA-binding</keyword>
<reference evidence="7" key="1">
    <citation type="journal article" date="2019" name="Int. J. Syst. Evol. Microbiol.">
        <title>The Global Catalogue of Microorganisms (GCM) 10K type strain sequencing project: providing services to taxonomists for standard genome sequencing and annotation.</title>
        <authorList>
            <consortium name="The Broad Institute Genomics Platform"/>
            <consortium name="The Broad Institute Genome Sequencing Center for Infectious Disease"/>
            <person name="Wu L."/>
            <person name="Ma J."/>
        </authorList>
    </citation>
    <scope>NUCLEOTIDE SEQUENCE [LARGE SCALE GENOMIC DNA]</scope>
    <source>
        <strain evidence="7">R28</strain>
    </source>
</reference>
<keyword evidence="7" id="KW-1185">Reference proteome</keyword>
<dbReference type="InterPro" id="IPR013325">
    <property type="entry name" value="RNA_pol_sigma_r2"/>
</dbReference>
<feature type="domain" description="RNA polymerase sigma-70 region 2" evidence="5">
    <location>
        <begin position="9"/>
        <end position="74"/>
    </location>
</feature>
<keyword evidence="4" id="KW-0804">Transcription</keyword>
<dbReference type="SUPFAM" id="SSF88946">
    <property type="entry name" value="Sigma2 domain of RNA polymerase sigma factors"/>
    <property type="match status" value="1"/>
</dbReference>
<evidence type="ECO:0000313" key="6">
    <source>
        <dbReference type="EMBL" id="MFD2043140.1"/>
    </source>
</evidence>
<organism evidence="6 7">
    <name type="scientific">Ornithinibacillus salinisoli</name>
    <dbReference type="NCBI Taxonomy" id="1848459"/>
    <lineage>
        <taxon>Bacteria</taxon>
        <taxon>Bacillati</taxon>
        <taxon>Bacillota</taxon>
        <taxon>Bacilli</taxon>
        <taxon>Bacillales</taxon>
        <taxon>Bacillaceae</taxon>
        <taxon>Ornithinibacillus</taxon>
    </lineage>
</organism>
<evidence type="ECO:0000256" key="1">
    <source>
        <dbReference type="ARBA" id="ARBA00023015"/>
    </source>
</evidence>
<evidence type="ECO:0000256" key="3">
    <source>
        <dbReference type="ARBA" id="ARBA00023125"/>
    </source>
</evidence>
<evidence type="ECO:0000259" key="5">
    <source>
        <dbReference type="Pfam" id="PF04542"/>
    </source>
</evidence>
<dbReference type="Gene3D" id="1.10.1740.10">
    <property type="match status" value="1"/>
</dbReference>
<dbReference type="PANTHER" id="PTHR43133">
    <property type="entry name" value="RNA POLYMERASE ECF-TYPE SIGMA FACTO"/>
    <property type="match status" value="1"/>
</dbReference>